<feature type="chain" id="PRO_5020413542" description="Pyrrolo-quinoline quinone repeat domain-containing protein" evidence="2">
    <location>
        <begin position="21"/>
        <end position="720"/>
    </location>
</feature>
<dbReference type="InterPro" id="IPR018391">
    <property type="entry name" value="PQQ_b-propeller_rpt"/>
</dbReference>
<evidence type="ECO:0000256" key="2">
    <source>
        <dbReference type="SAM" id="SignalP"/>
    </source>
</evidence>
<dbReference type="SUPFAM" id="SSF50998">
    <property type="entry name" value="Quinoprotein alcohol dehydrogenase-like"/>
    <property type="match status" value="1"/>
</dbReference>
<keyword evidence="2" id="KW-0732">Signal</keyword>
<dbReference type="PANTHER" id="PTHR34512">
    <property type="entry name" value="CELL SURFACE PROTEIN"/>
    <property type="match status" value="1"/>
</dbReference>
<dbReference type="SMART" id="SM00564">
    <property type="entry name" value="PQQ"/>
    <property type="match status" value="3"/>
</dbReference>
<dbReference type="InterPro" id="IPR002372">
    <property type="entry name" value="PQQ_rpt_dom"/>
</dbReference>
<accession>A0A4R0NM96</accession>
<comment type="caution">
    <text evidence="4">The sequence shown here is derived from an EMBL/GenBank/DDBJ whole genome shotgun (WGS) entry which is preliminary data.</text>
</comment>
<dbReference type="OrthoDB" id="725093at2"/>
<dbReference type="Gene3D" id="2.130.10.10">
    <property type="entry name" value="YVTN repeat-like/Quinoprotein amine dehydrogenase"/>
    <property type="match status" value="2"/>
</dbReference>
<organism evidence="4 5">
    <name type="scientific">Pedobacter psychroterrae</name>
    <dbReference type="NCBI Taxonomy" id="2530453"/>
    <lineage>
        <taxon>Bacteria</taxon>
        <taxon>Pseudomonadati</taxon>
        <taxon>Bacteroidota</taxon>
        <taxon>Sphingobacteriia</taxon>
        <taxon>Sphingobacteriales</taxon>
        <taxon>Sphingobacteriaceae</taxon>
        <taxon>Pedobacter</taxon>
    </lineage>
</organism>
<evidence type="ECO:0000256" key="1">
    <source>
        <dbReference type="SAM" id="MobiDB-lite"/>
    </source>
</evidence>
<gene>
    <name evidence="4" type="ORF">EZ437_15790</name>
</gene>
<dbReference type="PANTHER" id="PTHR34512:SF30">
    <property type="entry name" value="OUTER MEMBRANE PROTEIN ASSEMBLY FACTOR BAMB"/>
    <property type="match status" value="1"/>
</dbReference>
<feature type="region of interest" description="Disordered" evidence="1">
    <location>
        <begin position="36"/>
        <end position="69"/>
    </location>
</feature>
<dbReference type="RefSeq" id="WP_131597030.1">
    <property type="nucleotide sequence ID" value="NZ_SJSL01000004.1"/>
</dbReference>
<dbReference type="EMBL" id="SJSL01000004">
    <property type="protein sequence ID" value="TCD00175.1"/>
    <property type="molecule type" value="Genomic_DNA"/>
</dbReference>
<dbReference type="Pfam" id="PF13360">
    <property type="entry name" value="PQQ_2"/>
    <property type="match status" value="1"/>
</dbReference>
<dbReference type="InterPro" id="IPR015943">
    <property type="entry name" value="WD40/YVTN_repeat-like_dom_sf"/>
</dbReference>
<sequence>MKKIYMLAFCFIYTAMPASAQFGKLKALAGKKDKNAAQTESPQAIVGETDPASTGGANEDGIQVTNTNAVNPSGKTWTMDFDRGIDWFRLSPTGKLIAGTNDGLYGIDPATGKVAWKHDFLKNLTKTNYNPISNSPFIAIVTGSMFNMQQVVLDVSSGKIIASTADLGMKMVNKRYTVPSLGGILFSGYLNNAPSLVFIDAATGEKKWVLSKVFENNSEIMVARPLATDKNSLLLATNKRLYKVDVATGTVTWKADFKTNTDDGILATEAAEEVDEKESTKSGEKKGGLMGSLGGLAKVPGLGAVGNAAGAANSASKIGGMGGGMKDGIAVLADAAYGKFLILDQQPDIVYYYCNQQMSAFNLATGSPAWPTVKFSDPIADVLFDERGFLISTDDKKAELLLLDYKTGAEKWKPVTLRGRITALKLNGSSLAIASAKESGNNYVNIVDMNTGATAARSDMKVSGMIRDIKQNASGLIYRTDRELNIQNMNTGKDLWPKSFSYKQGGGLGIDKGDLSYFYADNQLFVMDNNAGTYKALGKGVKFGGGEIASQIELREKGILLSSSQNMALIDFEGNLVYHVFQKAPGTSVANKILNITAMAVSVSQSASHGFQAGLSGVGTSSYNSHMDAADRWSNLGGAAFADMKRRFTASQDALNYKVILTSVEDGDDSGYGLVRVNKDSGKIEGKVVLKDKKPDYIADDADNFVFYKDGSKSIHGYKL</sequence>
<evidence type="ECO:0000259" key="3">
    <source>
        <dbReference type="Pfam" id="PF13360"/>
    </source>
</evidence>
<dbReference type="Proteomes" id="UP000293347">
    <property type="component" value="Unassembled WGS sequence"/>
</dbReference>
<feature type="signal peptide" evidence="2">
    <location>
        <begin position="1"/>
        <end position="20"/>
    </location>
</feature>
<reference evidence="4 5" key="1">
    <citation type="submission" date="2019-02" db="EMBL/GenBank/DDBJ databases">
        <title>Pedobacter sp. RP-1-14 sp. nov., isolated from Arctic soil.</title>
        <authorList>
            <person name="Dahal R.H."/>
        </authorList>
    </citation>
    <scope>NUCLEOTIDE SEQUENCE [LARGE SCALE GENOMIC DNA]</scope>
    <source>
        <strain evidence="4 5">RP-1-14</strain>
    </source>
</reference>
<evidence type="ECO:0000313" key="4">
    <source>
        <dbReference type="EMBL" id="TCD00175.1"/>
    </source>
</evidence>
<proteinExistence type="predicted"/>
<dbReference type="AlphaFoldDB" id="A0A4R0NM96"/>
<evidence type="ECO:0000313" key="5">
    <source>
        <dbReference type="Proteomes" id="UP000293347"/>
    </source>
</evidence>
<dbReference type="InterPro" id="IPR011047">
    <property type="entry name" value="Quinoprotein_ADH-like_sf"/>
</dbReference>
<name>A0A4R0NM96_9SPHI</name>
<protein>
    <recommendedName>
        <fullName evidence="3">Pyrrolo-quinoline quinone repeat domain-containing protein</fullName>
    </recommendedName>
</protein>
<keyword evidence="5" id="KW-1185">Reference proteome</keyword>
<feature type="domain" description="Pyrrolo-quinoline quinone repeat" evidence="3">
    <location>
        <begin position="75"/>
        <end position="257"/>
    </location>
</feature>